<gene>
    <name evidence="1" type="ORF">AVEN_25969_1</name>
</gene>
<dbReference type="Proteomes" id="UP000499080">
    <property type="component" value="Unassembled WGS sequence"/>
</dbReference>
<dbReference type="EMBL" id="BGPR01000919">
    <property type="protein sequence ID" value="GBM40131.1"/>
    <property type="molecule type" value="Genomic_DNA"/>
</dbReference>
<sequence length="115" mass="12805">MIATNTEGSSKKLKTENQNREIEYPNISYALLPVPHGEGLPIPTTPLHWKDNLIIEMNDIEDTSHEDIDVSEKIFGPAFRPKISSEPHFICSNDLNDLVHELGISTGGISRLQIA</sequence>
<comment type="caution">
    <text evidence="1">The sequence shown here is derived from an EMBL/GenBank/DDBJ whole genome shotgun (WGS) entry which is preliminary data.</text>
</comment>
<dbReference type="OrthoDB" id="8030860at2759"/>
<keyword evidence="2" id="KW-1185">Reference proteome</keyword>
<name>A0A4Y2FFX8_ARAVE</name>
<protein>
    <submittedName>
        <fullName evidence="1">Uncharacterized protein</fullName>
    </submittedName>
</protein>
<accession>A0A4Y2FFX8</accession>
<organism evidence="1 2">
    <name type="scientific">Araneus ventricosus</name>
    <name type="common">Orbweaver spider</name>
    <name type="synonym">Epeira ventricosa</name>
    <dbReference type="NCBI Taxonomy" id="182803"/>
    <lineage>
        <taxon>Eukaryota</taxon>
        <taxon>Metazoa</taxon>
        <taxon>Ecdysozoa</taxon>
        <taxon>Arthropoda</taxon>
        <taxon>Chelicerata</taxon>
        <taxon>Arachnida</taxon>
        <taxon>Araneae</taxon>
        <taxon>Araneomorphae</taxon>
        <taxon>Entelegynae</taxon>
        <taxon>Araneoidea</taxon>
        <taxon>Araneidae</taxon>
        <taxon>Araneus</taxon>
    </lineage>
</organism>
<proteinExistence type="predicted"/>
<reference evidence="1 2" key="1">
    <citation type="journal article" date="2019" name="Sci. Rep.">
        <title>Orb-weaving spider Araneus ventricosus genome elucidates the spidroin gene catalogue.</title>
        <authorList>
            <person name="Kono N."/>
            <person name="Nakamura H."/>
            <person name="Ohtoshi R."/>
            <person name="Moran D.A.P."/>
            <person name="Shinohara A."/>
            <person name="Yoshida Y."/>
            <person name="Fujiwara M."/>
            <person name="Mori M."/>
            <person name="Tomita M."/>
            <person name="Arakawa K."/>
        </authorList>
    </citation>
    <scope>NUCLEOTIDE SEQUENCE [LARGE SCALE GENOMIC DNA]</scope>
</reference>
<evidence type="ECO:0000313" key="1">
    <source>
        <dbReference type="EMBL" id="GBM40131.1"/>
    </source>
</evidence>
<evidence type="ECO:0000313" key="2">
    <source>
        <dbReference type="Proteomes" id="UP000499080"/>
    </source>
</evidence>
<dbReference type="AlphaFoldDB" id="A0A4Y2FFX8"/>